<reference evidence="5 6" key="1">
    <citation type="submission" date="2024-02" db="EMBL/GenBank/DDBJ databases">
        <title>A draft genome for the cacao thread blight pathogen Marasmius crinis-equi.</title>
        <authorList>
            <person name="Cohen S.P."/>
            <person name="Baruah I.K."/>
            <person name="Amoako-Attah I."/>
            <person name="Bukari Y."/>
            <person name="Meinhardt L.W."/>
            <person name="Bailey B.A."/>
        </authorList>
    </citation>
    <scope>NUCLEOTIDE SEQUENCE [LARGE SCALE GENOMIC DNA]</scope>
    <source>
        <strain evidence="5 6">GH-76</strain>
    </source>
</reference>
<organism evidence="5 6">
    <name type="scientific">Marasmius crinis-equi</name>
    <dbReference type="NCBI Taxonomy" id="585013"/>
    <lineage>
        <taxon>Eukaryota</taxon>
        <taxon>Fungi</taxon>
        <taxon>Dikarya</taxon>
        <taxon>Basidiomycota</taxon>
        <taxon>Agaricomycotina</taxon>
        <taxon>Agaricomycetes</taxon>
        <taxon>Agaricomycetidae</taxon>
        <taxon>Agaricales</taxon>
        <taxon>Marasmiineae</taxon>
        <taxon>Marasmiaceae</taxon>
        <taxon>Marasmius</taxon>
    </lineage>
</organism>
<feature type="non-terminal residue" evidence="5">
    <location>
        <position position="1"/>
    </location>
</feature>
<feature type="compositionally biased region" description="Low complexity" evidence="3">
    <location>
        <begin position="169"/>
        <end position="187"/>
    </location>
</feature>
<dbReference type="InterPro" id="IPR007867">
    <property type="entry name" value="GMC_OxRtase_C"/>
</dbReference>
<dbReference type="Gene3D" id="3.50.50.60">
    <property type="entry name" value="FAD/NAD(P)-binding domain"/>
    <property type="match status" value="1"/>
</dbReference>
<feature type="region of interest" description="Disordered" evidence="3">
    <location>
        <begin position="224"/>
        <end position="271"/>
    </location>
</feature>
<dbReference type="Gene3D" id="3.30.560.10">
    <property type="entry name" value="Glucose Oxidase, domain 3"/>
    <property type="match status" value="1"/>
</dbReference>
<sequence length="271" mass="28374">NGILGIPEPGENYICAGGIVVSPASRGSVTLASANPLVYPSIDLNLYSSDFDLHAMREAVRSAVKLMSFDIWNGYLVRPAFDVNTDSDEELNAYILNSSVAANHPVGTSSMSPKGAKWGVVDPNLSVKGIAGVRVVDASVMSLALSLISAKMLCYLNASTLSPSTSLLSTPSTSSLLSSSAPSSPASDFPRVPSGSAVPLPGGRRVRACSFSERRGYQFSIAITTPNEFSQQPQSVAKAKGDLGPRAGGLPRRIRKKPRVQTPQTPPGSSP</sequence>
<evidence type="ECO:0000313" key="5">
    <source>
        <dbReference type="EMBL" id="KAL0573594.1"/>
    </source>
</evidence>
<protein>
    <recommendedName>
        <fullName evidence="4">Glucose-methanol-choline oxidoreductase C-terminal domain-containing protein</fullName>
    </recommendedName>
</protein>
<dbReference type="SUPFAM" id="SSF54373">
    <property type="entry name" value="FAD-linked reductases, C-terminal domain"/>
    <property type="match status" value="1"/>
</dbReference>
<dbReference type="InterPro" id="IPR012132">
    <property type="entry name" value="GMC_OxRdtase"/>
</dbReference>
<dbReference type="PANTHER" id="PTHR11552">
    <property type="entry name" value="GLUCOSE-METHANOL-CHOLINE GMC OXIDOREDUCTASE"/>
    <property type="match status" value="1"/>
</dbReference>
<dbReference type="Pfam" id="PF05199">
    <property type="entry name" value="GMC_oxred_C"/>
    <property type="match status" value="1"/>
</dbReference>
<gene>
    <name evidence="5" type="ORF">V5O48_008371</name>
</gene>
<keyword evidence="6" id="KW-1185">Reference proteome</keyword>
<dbReference type="PANTHER" id="PTHR11552:SF147">
    <property type="entry name" value="CHOLINE DEHYDROGENASE, MITOCHONDRIAL"/>
    <property type="match status" value="1"/>
</dbReference>
<name>A0ABR3FER8_9AGAR</name>
<proteinExistence type="inferred from homology"/>
<feature type="region of interest" description="Disordered" evidence="3">
    <location>
        <begin position="169"/>
        <end position="204"/>
    </location>
</feature>
<comment type="caution">
    <text evidence="5">The sequence shown here is derived from an EMBL/GenBank/DDBJ whole genome shotgun (WGS) entry which is preliminary data.</text>
</comment>
<dbReference type="Proteomes" id="UP001465976">
    <property type="component" value="Unassembled WGS sequence"/>
</dbReference>
<accession>A0ABR3FER8</accession>
<dbReference type="SUPFAM" id="SSF51905">
    <property type="entry name" value="FAD/NAD(P)-binding domain"/>
    <property type="match status" value="1"/>
</dbReference>
<dbReference type="EMBL" id="JBAHYK010000486">
    <property type="protein sequence ID" value="KAL0573594.1"/>
    <property type="molecule type" value="Genomic_DNA"/>
</dbReference>
<evidence type="ECO:0000256" key="2">
    <source>
        <dbReference type="ARBA" id="ARBA00010790"/>
    </source>
</evidence>
<evidence type="ECO:0000256" key="3">
    <source>
        <dbReference type="SAM" id="MobiDB-lite"/>
    </source>
</evidence>
<dbReference type="InterPro" id="IPR036188">
    <property type="entry name" value="FAD/NAD-bd_sf"/>
</dbReference>
<evidence type="ECO:0000313" key="6">
    <source>
        <dbReference type="Proteomes" id="UP001465976"/>
    </source>
</evidence>
<feature type="compositionally biased region" description="Polar residues" evidence="3">
    <location>
        <begin position="224"/>
        <end position="235"/>
    </location>
</feature>
<evidence type="ECO:0000256" key="1">
    <source>
        <dbReference type="ARBA" id="ARBA00001974"/>
    </source>
</evidence>
<evidence type="ECO:0000259" key="4">
    <source>
        <dbReference type="Pfam" id="PF05199"/>
    </source>
</evidence>
<feature type="domain" description="Glucose-methanol-choline oxidoreductase C-terminal" evidence="4">
    <location>
        <begin position="23"/>
        <end position="143"/>
    </location>
</feature>
<comment type="similarity">
    <text evidence="2">Belongs to the GMC oxidoreductase family.</text>
</comment>
<comment type="cofactor">
    <cofactor evidence="1">
        <name>FAD</name>
        <dbReference type="ChEBI" id="CHEBI:57692"/>
    </cofactor>
</comment>